<dbReference type="AlphaFoldDB" id="M4NFZ8"/>
<gene>
    <name evidence="1" type="ORF">R2APBS1_1863</name>
    <name evidence="2" type="ORF">R2APBS1_2064</name>
    <name evidence="3" type="ORF">R2APBS1_2108</name>
</gene>
<dbReference type="EMBL" id="CP003470">
    <property type="protein sequence ID" value="AGG89229.1"/>
    <property type="molecule type" value="Genomic_DNA"/>
</dbReference>
<dbReference type="STRING" id="666685.R2APBS1_1863"/>
<evidence type="ECO:0000313" key="2">
    <source>
        <dbReference type="EMBL" id="AGG89186.1"/>
    </source>
</evidence>
<dbReference type="OrthoDB" id="5957986at2"/>
<dbReference type="KEGG" id="rhd:R2APBS1_2064"/>
<evidence type="ECO:0000313" key="3">
    <source>
        <dbReference type="EMBL" id="AGG89229.1"/>
    </source>
</evidence>
<dbReference type="Proteomes" id="UP000011859">
    <property type="component" value="Chromosome"/>
</dbReference>
<reference evidence="1 4" key="1">
    <citation type="submission" date="2012-04" db="EMBL/GenBank/DDBJ databases">
        <title>Complete genome of Rhodanobacter sp. 2APBS1.</title>
        <authorList>
            <consortium name="US DOE Joint Genome Institute"/>
            <person name="Huntemann M."/>
            <person name="Wei C.-L."/>
            <person name="Han J."/>
            <person name="Detter J.C."/>
            <person name="Han C."/>
            <person name="Tapia R."/>
            <person name="Munk A.C.C."/>
            <person name="Chen A."/>
            <person name="Krypides N."/>
            <person name="Mavromatis K."/>
            <person name="Markowitz V."/>
            <person name="Szeto E."/>
            <person name="Ivanova N."/>
            <person name="Mikhailova N."/>
            <person name="Ovchinnikova G."/>
            <person name="Pagani I."/>
            <person name="Pati A."/>
            <person name="Goodwin L."/>
            <person name="Peters L."/>
            <person name="Pitluck S."/>
            <person name="Woyke T."/>
            <person name="Prakash O."/>
            <person name="Elkins J."/>
            <person name="Brown S."/>
            <person name="Palumbo A."/>
            <person name="Hemme C."/>
            <person name="Zhou J."/>
            <person name="Watson D."/>
            <person name="Jardine P."/>
            <person name="Kostka J."/>
            <person name="Green S."/>
        </authorList>
    </citation>
    <scope>NUCLEOTIDE SEQUENCE [LARGE SCALE GENOMIC DNA]</scope>
    <source>
        <strain evidence="1 4">2APBS1</strain>
    </source>
</reference>
<dbReference type="EMBL" id="CP003470">
    <property type="protein sequence ID" value="AGG89186.1"/>
    <property type="molecule type" value="Genomic_DNA"/>
</dbReference>
<protein>
    <submittedName>
        <fullName evidence="1">Uncharacterized protein</fullName>
    </submittedName>
</protein>
<evidence type="ECO:0000313" key="1">
    <source>
        <dbReference type="EMBL" id="AGG88987.1"/>
    </source>
</evidence>
<sequence>MTSQRKSPAEAAAGLKLPPDVSFHRDPLPDGIAYVFRHAELGELGRLRVTGTASGETCVVTDIAGDEREAMFAQRRAILEPLSHQIVTALESIRGPSSTPPPPLAAKHSLPGGTIPVEEVRCDRCGAWVALLVFAEGATDHGRFEDVARQMYPHYAVTTVPTYIIGPEQGSTPANFRAAILKVWPQREPITTLTPDQFRSRITRLLTGHCR</sequence>
<dbReference type="HOGENOM" id="CLU_1309235_0_0_6"/>
<name>M4NFZ8_9GAMM</name>
<dbReference type="eggNOG" id="ENOG5033HMX">
    <property type="taxonomic scope" value="Bacteria"/>
</dbReference>
<keyword evidence="4" id="KW-1185">Reference proteome</keyword>
<dbReference type="EMBL" id="CP003470">
    <property type="protein sequence ID" value="AGG88987.1"/>
    <property type="molecule type" value="Genomic_DNA"/>
</dbReference>
<organism evidence="1 4">
    <name type="scientific">Rhodanobacter denitrificans</name>
    <dbReference type="NCBI Taxonomy" id="666685"/>
    <lineage>
        <taxon>Bacteria</taxon>
        <taxon>Pseudomonadati</taxon>
        <taxon>Pseudomonadota</taxon>
        <taxon>Gammaproteobacteria</taxon>
        <taxon>Lysobacterales</taxon>
        <taxon>Rhodanobacteraceae</taxon>
        <taxon>Rhodanobacter</taxon>
    </lineage>
</organism>
<dbReference type="KEGG" id="rhd:R2APBS1_2108"/>
<proteinExistence type="predicted"/>
<accession>M4NFZ8</accession>
<dbReference type="GeneID" id="72428802"/>
<dbReference type="KEGG" id="rhd:R2APBS1_1863"/>
<dbReference type="RefSeq" id="WP_008209284.1">
    <property type="nucleotide sequence ID" value="NC_020541.1"/>
</dbReference>
<evidence type="ECO:0000313" key="4">
    <source>
        <dbReference type="Proteomes" id="UP000011859"/>
    </source>
</evidence>